<dbReference type="AlphaFoldDB" id="A0A0L6U8Y8"/>
<comment type="caution">
    <text evidence="1">The sequence shown here is derived from an EMBL/GenBank/DDBJ whole genome shotgun (WGS) entry which is preliminary data.</text>
</comment>
<name>A0A0L6U8Y8_9BASI</name>
<evidence type="ECO:0000313" key="2">
    <source>
        <dbReference type="Proteomes" id="UP000037035"/>
    </source>
</evidence>
<accession>A0A0L6U8Y8</accession>
<keyword evidence="2" id="KW-1185">Reference proteome</keyword>
<protein>
    <submittedName>
        <fullName evidence="1">Uncharacterized protein</fullName>
    </submittedName>
</protein>
<proteinExistence type="predicted"/>
<feature type="non-terminal residue" evidence="1">
    <location>
        <position position="1"/>
    </location>
</feature>
<reference evidence="1 2" key="1">
    <citation type="submission" date="2015-08" db="EMBL/GenBank/DDBJ databases">
        <title>Next Generation Sequencing and Analysis of the Genome of Puccinia sorghi L Schw, the Causal Agent of Maize Common Rust.</title>
        <authorList>
            <person name="Rochi L."/>
            <person name="Burguener G."/>
            <person name="Darino M."/>
            <person name="Turjanski A."/>
            <person name="Kreff E."/>
            <person name="Dieguez M.J."/>
            <person name="Sacco F."/>
        </authorList>
    </citation>
    <scope>NUCLEOTIDE SEQUENCE [LARGE SCALE GENOMIC DNA]</scope>
    <source>
        <strain evidence="1 2">RO10H11247</strain>
    </source>
</reference>
<dbReference type="Proteomes" id="UP000037035">
    <property type="component" value="Unassembled WGS sequence"/>
</dbReference>
<sequence length="165" mass="19155">TWRNIHNIANKFVEEDQNFPYGPCQMEQVRDFAASGKSFHSFSLSLSLQLKNETLKNALVYLIAASNLPFSFVEQKMLNEFGKLLTMDAMPWMNNMLHSGLNKYVAKQAKLLFTQDSWTAPNCFSFMVEMAHFIHNEFFMRHMTLGVPQVQFISFSFQEATLFMD</sequence>
<gene>
    <name evidence="1" type="ORF">VP01_8577g1</name>
</gene>
<dbReference type="EMBL" id="LAVV01014134">
    <property type="protein sequence ID" value="KNZ45009.1"/>
    <property type="molecule type" value="Genomic_DNA"/>
</dbReference>
<evidence type="ECO:0000313" key="1">
    <source>
        <dbReference type="EMBL" id="KNZ45009.1"/>
    </source>
</evidence>
<dbReference type="VEuPathDB" id="FungiDB:VP01_8577g1"/>
<organism evidence="1 2">
    <name type="scientific">Puccinia sorghi</name>
    <dbReference type="NCBI Taxonomy" id="27349"/>
    <lineage>
        <taxon>Eukaryota</taxon>
        <taxon>Fungi</taxon>
        <taxon>Dikarya</taxon>
        <taxon>Basidiomycota</taxon>
        <taxon>Pucciniomycotina</taxon>
        <taxon>Pucciniomycetes</taxon>
        <taxon>Pucciniales</taxon>
        <taxon>Pucciniaceae</taxon>
        <taxon>Puccinia</taxon>
    </lineage>
</organism>